<dbReference type="Gene3D" id="3.90.550.10">
    <property type="entry name" value="Spore Coat Polysaccharide Biosynthesis Protein SpsA, Chain A"/>
    <property type="match status" value="1"/>
</dbReference>
<dbReference type="GO" id="GO:0016020">
    <property type="term" value="C:membrane"/>
    <property type="evidence" value="ECO:0007669"/>
    <property type="project" value="GOC"/>
</dbReference>
<reference evidence="3" key="1">
    <citation type="submission" date="2023-07" db="EMBL/GenBank/DDBJ databases">
        <authorList>
            <consortium name="CYATHOMIX"/>
        </authorList>
    </citation>
    <scope>NUCLEOTIDE SEQUENCE</scope>
    <source>
        <strain evidence="3">N/A</strain>
    </source>
</reference>
<evidence type="ECO:0000259" key="2">
    <source>
        <dbReference type="Pfam" id="PF02709"/>
    </source>
</evidence>
<dbReference type="InterPro" id="IPR003859">
    <property type="entry name" value="Galactosyl_T"/>
</dbReference>
<dbReference type="GO" id="GO:0005975">
    <property type="term" value="P:carbohydrate metabolic process"/>
    <property type="evidence" value="ECO:0007669"/>
    <property type="project" value="InterPro"/>
</dbReference>
<feature type="non-terminal residue" evidence="3">
    <location>
        <position position="1"/>
    </location>
</feature>
<comment type="caution">
    <text evidence="3">The sequence shown here is derived from an EMBL/GenBank/DDBJ whole genome shotgun (WGS) entry which is preliminary data.</text>
</comment>
<proteinExistence type="predicted"/>
<dbReference type="GO" id="GO:0005794">
    <property type="term" value="C:Golgi apparatus"/>
    <property type="evidence" value="ECO:0007669"/>
    <property type="project" value="TreeGrafter"/>
</dbReference>
<dbReference type="AlphaFoldDB" id="A0AA36DKA9"/>
<organism evidence="3 4">
    <name type="scientific">Cylicocyclus nassatus</name>
    <name type="common">Nematode worm</name>
    <dbReference type="NCBI Taxonomy" id="53992"/>
    <lineage>
        <taxon>Eukaryota</taxon>
        <taxon>Metazoa</taxon>
        <taxon>Ecdysozoa</taxon>
        <taxon>Nematoda</taxon>
        <taxon>Chromadorea</taxon>
        <taxon>Rhabditida</taxon>
        <taxon>Rhabditina</taxon>
        <taxon>Rhabditomorpha</taxon>
        <taxon>Strongyloidea</taxon>
        <taxon>Strongylidae</taxon>
        <taxon>Cylicocyclus</taxon>
    </lineage>
</organism>
<accession>A0AA36DKA9</accession>
<dbReference type="InterPro" id="IPR029044">
    <property type="entry name" value="Nucleotide-diphossugar_trans"/>
</dbReference>
<protein>
    <recommendedName>
        <fullName evidence="2">Galactosyltransferase C-terminal domain-containing protein</fullName>
    </recommendedName>
</protein>
<dbReference type="PRINTS" id="PR02050">
    <property type="entry name" value="B14GALTRFASE"/>
</dbReference>
<dbReference type="Pfam" id="PF02709">
    <property type="entry name" value="Glyco_transf_7C"/>
    <property type="match status" value="1"/>
</dbReference>
<name>A0AA36DKA9_CYLNA</name>
<sequence>MAVAMDKYNYTLFYQRMFGTSSMFTIKQYRDVNGHSNRYWGWGGEDDDIYTRTYLAGYRVERYNNTIARYTMIRHGKDVENPVNPCRFSLLNHTKADWKLDGL</sequence>
<dbReference type="EMBL" id="CATQJL010000001">
    <property type="protein sequence ID" value="CAJ0588796.1"/>
    <property type="molecule type" value="Genomic_DNA"/>
</dbReference>
<dbReference type="GO" id="GO:0033842">
    <property type="term" value="F:N-acetyl-beta-glucosaminyl-derivative 4-beta-N-acetylgalactosaminyltransferase activity"/>
    <property type="evidence" value="ECO:0007669"/>
    <property type="project" value="TreeGrafter"/>
</dbReference>
<dbReference type="GO" id="GO:0006688">
    <property type="term" value="P:glycosphingolipid biosynthetic process"/>
    <property type="evidence" value="ECO:0007669"/>
    <property type="project" value="TreeGrafter"/>
</dbReference>
<dbReference type="PANTHER" id="PTHR19300:SF57">
    <property type="entry name" value="BETA-1,4-N-ACETYLGALACTOSAMINYLTRANSFERASE"/>
    <property type="match status" value="1"/>
</dbReference>
<evidence type="ECO:0000313" key="3">
    <source>
        <dbReference type="EMBL" id="CAJ0588796.1"/>
    </source>
</evidence>
<evidence type="ECO:0000256" key="1">
    <source>
        <dbReference type="ARBA" id="ARBA00022679"/>
    </source>
</evidence>
<keyword evidence="1" id="KW-0808">Transferase</keyword>
<dbReference type="PANTHER" id="PTHR19300">
    <property type="entry name" value="BETA-1,4-GALACTOSYLTRANSFERASE"/>
    <property type="match status" value="1"/>
</dbReference>
<feature type="domain" description="Galactosyltransferase C-terminal" evidence="2">
    <location>
        <begin position="1"/>
        <end position="75"/>
    </location>
</feature>
<keyword evidence="4" id="KW-1185">Reference proteome</keyword>
<dbReference type="SUPFAM" id="SSF53448">
    <property type="entry name" value="Nucleotide-diphospho-sugar transferases"/>
    <property type="match status" value="1"/>
</dbReference>
<dbReference type="GO" id="GO:0008378">
    <property type="term" value="F:galactosyltransferase activity"/>
    <property type="evidence" value="ECO:0007669"/>
    <property type="project" value="TreeGrafter"/>
</dbReference>
<dbReference type="Proteomes" id="UP001176961">
    <property type="component" value="Unassembled WGS sequence"/>
</dbReference>
<evidence type="ECO:0000313" key="4">
    <source>
        <dbReference type="Proteomes" id="UP001176961"/>
    </source>
</evidence>
<gene>
    <name evidence="3" type="ORF">CYNAS_LOCUS779</name>
</gene>
<dbReference type="InterPro" id="IPR027791">
    <property type="entry name" value="Galactosyl_T_C"/>
</dbReference>